<dbReference type="Pfam" id="PF12796">
    <property type="entry name" value="Ank_2"/>
    <property type="match status" value="1"/>
</dbReference>
<dbReference type="SUPFAM" id="SSF48403">
    <property type="entry name" value="Ankyrin repeat"/>
    <property type="match status" value="1"/>
</dbReference>
<proteinExistence type="predicted"/>
<evidence type="ECO:0000256" key="1">
    <source>
        <dbReference type="ARBA" id="ARBA00022737"/>
    </source>
</evidence>
<keyword evidence="1" id="KW-0677">Repeat</keyword>
<keyword evidence="4" id="KW-1133">Transmembrane helix</keyword>
<comment type="caution">
    <text evidence="6">The sequence shown here is derived from an EMBL/GenBank/DDBJ whole genome shotgun (WGS) entry which is preliminary data.</text>
</comment>
<organism evidence="6 7">
    <name type="scientific">Staphylotrichum tortipilum</name>
    <dbReference type="NCBI Taxonomy" id="2831512"/>
    <lineage>
        <taxon>Eukaryota</taxon>
        <taxon>Fungi</taxon>
        <taxon>Dikarya</taxon>
        <taxon>Ascomycota</taxon>
        <taxon>Pezizomycotina</taxon>
        <taxon>Sordariomycetes</taxon>
        <taxon>Sordariomycetidae</taxon>
        <taxon>Sordariales</taxon>
        <taxon>Chaetomiaceae</taxon>
        <taxon>Staphylotrichum</taxon>
    </lineage>
</organism>
<evidence type="ECO:0000256" key="4">
    <source>
        <dbReference type="SAM" id="Phobius"/>
    </source>
</evidence>
<keyword evidence="5" id="KW-0732">Signal</keyword>
<feature type="chain" id="PRO_5042817845" evidence="5">
    <location>
        <begin position="24"/>
        <end position="1156"/>
    </location>
</feature>
<reference evidence="6" key="2">
    <citation type="submission" date="2023-05" db="EMBL/GenBank/DDBJ databases">
        <authorList>
            <consortium name="Lawrence Berkeley National Laboratory"/>
            <person name="Steindorff A."/>
            <person name="Hensen N."/>
            <person name="Bonometti L."/>
            <person name="Westerberg I."/>
            <person name="Brannstrom I.O."/>
            <person name="Guillou S."/>
            <person name="Cros-Aarteil S."/>
            <person name="Calhoun S."/>
            <person name="Haridas S."/>
            <person name="Kuo A."/>
            <person name="Mondo S."/>
            <person name="Pangilinan J."/>
            <person name="Riley R."/>
            <person name="Labutti K."/>
            <person name="Andreopoulos B."/>
            <person name="Lipzen A."/>
            <person name="Chen C."/>
            <person name="Yanf M."/>
            <person name="Daum C."/>
            <person name="Ng V."/>
            <person name="Clum A."/>
            <person name="Ohm R."/>
            <person name="Martin F."/>
            <person name="Silar P."/>
            <person name="Natvig D."/>
            <person name="Lalanne C."/>
            <person name="Gautier V."/>
            <person name="Ament-Velasquez S.L."/>
            <person name="Kruys A."/>
            <person name="Hutchinson M.I."/>
            <person name="Powell A.J."/>
            <person name="Barry K."/>
            <person name="Miller A.N."/>
            <person name="Grigoriev I.V."/>
            <person name="Debuchy R."/>
            <person name="Gladieux P."/>
            <person name="Thoren M.H."/>
            <person name="Johannesson H."/>
        </authorList>
    </citation>
    <scope>NUCLEOTIDE SEQUENCE</scope>
    <source>
        <strain evidence="6">CBS 103.79</strain>
    </source>
</reference>
<dbReference type="PANTHER" id="PTHR24198:SF165">
    <property type="entry name" value="ANKYRIN REPEAT-CONTAINING PROTEIN-RELATED"/>
    <property type="match status" value="1"/>
</dbReference>
<dbReference type="InterPro" id="IPR036770">
    <property type="entry name" value="Ankyrin_rpt-contain_sf"/>
</dbReference>
<dbReference type="AlphaFoldDB" id="A0AAN6RRY2"/>
<evidence type="ECO:0000256" key="2">
    <source>
        <dbReference type="ARBA" id="ARBA00023043"/>
    </source>
</evidence>
<feature type="repeat" description="ANK" evidence="3">
    <location>
        <begin position="975"/>
        <end position="1007"/>
    </location>
</feature>
<evidence type="ECO:0000256" key="5">
    <source>
        <dbReference type="SAM" id="SignalP"/>
    </source>
</evidence>
<accession>A0AAN6RRY2</accession>
<gene>
    <name evidence="6" type="ORF">C8A05DRAFT_36423</name>
</gene>
<name>A0AAN6RRY2_9PEZI</name>
<dbReference type="PANTHER" id="PTHR24198">
    <property type="entry name" value="ANKYRIN REPEAT AND PROTEIN KINASE DOMAIN-CONTAINING PROTEIN"/>
    <property type="match status" value="1"/>
</dbReference>
<evidence type="ECO:0000313" key="7">
    <source>
        <dbReference type="Proteomes" id="UP001303889"/>
    </source>
</evidence>
<keyword evidence="7" id="KW-1185">Reference proteome</keyword>
<dbReference type="SMART" id="SM00248">
    <property type="entry name" value="ANK"/>
    <property type="match status" value="7"/>
</dbReference>
<sequence length="1156" mass="126182">MFPSSPTTIVLFTLLGLLPHLIAVSTLSSADEWSDFSNNFATDLVPLITLFGEQVTKQFLSESVGFLDNLIFALAPLGICRVFGRPKIFEFMYTEENAPHLWSFVLGTAGTFFLILGMGLCARLVEQRSVERLFTIIDKSDGVRPQIFWLQCGDQRVGDQQFRSFAYSEEKREYTTSYLRDEVRYALHRFTLSTVLWLAIVLSLLGFACQFVGFRSLHGSIALYQLACTLTMSAIRALLRSRRLGRQKNCLEAFFRYFDSDELEWQAMAIIRHEEFGEHETSPGWLSSWRLVNSHLDTGLRNSPLSMKAQTLLASSRVQVLVSEAAIGSGLLGFRVPVGKDSSGSYTEEQKDALCARAAVKFIQVLGGELPQGEGLAAEEATLMSIVPALFHHSKLPSLDESVDQLLSDANSLRANRQYEQGEAQLKGLFNICSLQHHEKVVRALGELYRHASKSPTESHRDFGIRSMKAIREKLTSRHKALKLSEAGSEALNDYEQLAEFLSSSTRRSAYPPGRRNRLQLPMSAVLELHDGLRPPEEGRGRSRLKTLMVLEMYNMAERNSPVLQGLLFTAIALRHPEVLEDLRALNPDLLLESRRTRFSPSPLFGSGGIPHSGSTVGFLALTRAASQLQSTERVPGEAEGMLRMMLDWASLANDFTDANKNTVLMHAVGSGNVAAVDILLEWGADFRVANSSGETALSRAVGTGHYSIAERILKEGHEKASLPPAYLHSALSVAFFAYKQLFIELLLRNGAGIDDLNERGESLLFRALTPFKPYGRDLFPSQDRDRGLVPLLLENGAAAGDLLPDILEIAINHRGALAATLKAAIAARRGAHALDGRELPFNPLIRLLLEIGVPVSPGDLRRAIRARIPDDVLATLVEKGQPAFSDAALEDYGTPLQILLNDGGFWNGPAAARERVLGLLIKAGCDVNLGSAYWQATPLQTICARVRSSSQADSERADVNLTVAAEVSDGRGLINSTPLELACVTGKAGLVRALLDAGAEENTPGGEIGPPLQAACLQFGQRQDRDNVEIISMLIKAGADINAVGEPGGTAIAVAAHFLLPGAVKTLLDAGADPALPVGDKAQGAYNDVWDALEVRTNRNLVALFVAFFNTMGDLLWMTGVDRDSEAANKTRDQIRELLASHSSTTAGPRQPNGD</sequence>
<feature type="transmembrane region" description="Helical" evidence="4">
    <location>
        <begin position="101"/>
        <end position="125"/>
    </location>
</feature>
<dbReference type="Proteomes" id="UP001303889">
    <property type="component" value="Unassembled WGS sequence"/>
</dbReference>
<dbReference type="PROSITE" id="PS50088">
    <property type="entry name" value="ANK_REPEAT"/>
    <property type="match status" value="2"/>
</dbReference>
<feature type="transmembrane region" description="Helical" evidence="4">
    <location>
        <begin position="190"/>
        <end position="213"/>
    </location>
</feature>
<evidence type="ECO:0000256" key="3">
    <source>
        <dbReference type="PROSITE-ProRule" id="PRU00023"/>
    </source>
</evidence>
<dbReference type="PROSITE" id="PS50297">
    <property type="entry name" value="ANK_REP_REGION"/>
    <property type="match status" value="1"/>
</dbReference>
<feature type="signal peptide" evidence="5">
    <location>
        <begin position="1"/>
        <end position="23"/>
    </location>
</feature>
<evidence type="ECO:0000313" key="6">
    <source>
        <dbReference type="EMBL" id="KAK3899946.1"/>
    </source>
</evidence>
<keyword evidence="4" id="KW-0812">Transmembrane</keyword>
<dbReference type="InterPro" id="IPR002110">
    <property type="entry name" value="Ankyrin_rpt"/>
</dbReference>
<keyword evidence="4" id="KW-0472">Membrane</keyword>
<reference evidence="6" key="1">
    <citation type="journal article" date="2023" name="Mol. Phylogenet. Evol.">
        <title>Genome-scale phylogeny and comparative genomics of the fungal order Sordariales.</title>
        <authorList>
            <person name="Hensen N."/>
            <person name="Bonometti L."/>
            <person name="Westerberg I."/>
            <person name="Brannstrom I.O."/>
            <person name="Guillou S."/>
            <person name="Cros-Aarteil S."/>
            <person name="Calhoun S."/>
            <person name="Haridas S."/>
            <person name="Kuo A."/>
            <person name="Mondo S."/>
            <person name="Pangilinan J."/>
            <person name="Riley R."/>
            <person name="LaButti K."/>
            <person name="Andreopoulos B."/>
            <person name="Lipzen A."/>
            <person name="Chen C."/>
            <person name="Yan M."/>
            <person name="Daum C."/>
            <person name="Ng V."/>
            <person name="Clum A."/>
            <person name="Steindorff A."/>
            <person name="Ohm R.A."/>
            <person name="Martin F."/>
            <person name="Silar P."/>
            <person name="Natvig D.O."/>
            <person name="Lalanne C."/>
            <person name="Gautier V."/>
            <person name="Ament-Velasquez S.L."/>
            <person name="Kruys A."/>
            <person name="Hutchinson M.I."/>
            <person name="Powell A.J."/>
            <person name="Barry K."/>
            <person name="Miller A.N."/>
            <person name="Grigoriev I.V."/>
            <person name="Debuchy R."/>
            <person name="Gladieux P."/>
            <person name="Hiltunen Thoren M."/>
            <person name="Johannesson H."/>
        </authorList>
    </citation>
    <scope>NUCLEOTIDE SEQUENCE</scope>
    <source>
        <strain evidence="6">CBS 103.79</strain>
    </source>
</reference>
<dbReference type="EMBL" id="MU855722">
    <property type="protein sequence ID" value="KAK3899946.1"/>
    <property type="molecule type" value="Genomic_DNA"/>
</dbReference>
<dbReference type="Gene3D" id="1.25.40.20">
    <property type="entry name" value="Ankyrin repeat-containing domain"/>
    <property type="match status" value="2"/>
</dbReference>
<protein>
    <submittedName>
        <fullName evidence="6">Uncharacterized protein</fullName>
    </submittedName>
</protein>
<feature type="repeat" description="ANK" evidence="3">
    <location>
        <begin position="660"/>
        <end position="692"/>
    </location>
</feature>
<keyword evidence="2 3" id="KW-0040">ANK repeat</keyword>